<evidence type="ECO:0000313" key="2">
    <source>
        <dbReference type="Proteomes" id="UP001362999"/>
    </source>
</evidence>
<keyword evidence="2" id="KW-1185">Reference proteome</keyword>
<protein>
    <submittedName>
        <fullName evidence="1">Uncharacterized protein</fullName>
    </submittedName>
</protein>
<reference evidence="1 2" key="1">
    <citation type="journal article" date="2024" name="J Genomics">
        <title>Draft genome sequencing and assembly of Favolaschia claudopus CIRM-BRFM 2984 isolated from oak limbs.</title>
        <authorList>
            <person name="Navarro D."/>
            <person name="Drula E."/>
            <person name="Chaduli D."/>
            <person name="Cazenave R."/>
            <person name="Ahrendt S."/>
            <person name="Wang J."/>
            <person name="Lipzen A."/>
            <person name="Daum C."/>
            <person name="Barry K."/>
            <person name="Grigoriev I.V."/>
            <person name="Favel A."/>
            <person name="Rosso M.N."/>
            <person name="Martin F."/>
        </authorList>
    </citation>
    <scope>NUCLEOTIDE SEQUENCE [LARGE SCALE GENOMIC DNA]</scope>
    <source>
        <strain evidence="1 2">CIRM-BRFM 2984</strain>
    </source>
</reference>
<dbReference type="Proteomes" id="UP001362999">
    <property type="component" value="Unassembled WGS sequence"/>
</dbReference>
<dbReference type="EMBL" id="JAWWNJ010000051">
    <property type="protein sequence ID" value="KAK7016342.1"/>
    <property type="molecule type" value="Genomic_DNA"/>
</dbReference>
<proteinExistence type="predicted"/>
<accession>A0AAW0ASR5</accession>
<sequence>MILSELHHQVERDASQVPTIFQHCKQILDFPDDLMQDLALQAATYGLLQSLFAHQVSTLIENKRGRPLTAELLDSYASCLTWTFVSASTKTMILSELRRQVERDESQVSTIFQHCRQIFEAPESLAQDVDLQAAAGNLLRCLHVHQMSALLRSNRASELSLAAEILELYAFWMHVGCI</sequence>
<name>A0AAW0ASR5_9AGAR</name>
<dbReference type="AlphaFoldDB" id="A0AAW0ASR5"/>
<comment type="caution">
    <text evidence="1">The sequence shown here is derived from an EMBL/GenBank/DDBJ whole genome shotgun (WGS) entry which is preliminary data.</text>
</comment>
<organism evidence="1 2">
    <name type="scientific">Favolaschia claudopus</name>
    <dbReference type="NCBI Taxonomy" id="2862362"/>
    <lineage>
        <taxon>Eukaryota</taxon>
        <taxon>Fungi</taxon>
        <taxon>Dikarya</taxon>
        <taxon>Basidiomycota</taxon>
        <taxon>Agaricomycotina</taxon>
        <taxon>Agaricomycetes</taxon>
        <taxon>Agaricomycetidae</taxon>
        <taxon>Agaricales</taxon>
        <taxon>Marasmiineae</taxon>
        <taxon>Mycenaceae</taxon>
        <taxon>Favolaschia</taxon>
    </lineage>
</organism>
<evidence type="ECO:0000313" key="1">
    <source>
        <dbReference type="EMBL" id="KAK7016342.1"/>
    </source>
</evidence>
<gene>
    <name evidence="1" type="ORF">R3P38DRAFT_2994314</name>
</gene>